<gene>
    <name evidence="2" type="ORF">PL9214490177</name>
</gene>
<feature type="transmembrane region" description="Helical" evidence="1">
    <location>
        <begin position="12"/>
        <end position="31"/>
    </location>
</feature>
<name>A0A1J1LKC5_9CYAN</name>
<dbReference type="STRING" id="671072.PL9214490177"/>
<organism evidence="2 3">
    <name type="scientific">Planktothrix tepida PCC 9214</name>
    <dbReference type="NCBI Taxonomy" id="671072"/>
    <lineage>
        <taxon>Bacteria</taxon>
        <taxon>Bacillati</taxon>
        <taxon>Cyanobacteriota</taxon>
        <taxon>Cyanophyceae</taxon>
        <taxon>Oscillatoriophycideae</taxon>
        <taxon>Oscillatoriales</taxon>
        <taxon>Microcoleaceae</taxon>
        <taxon>Planktothrix</taxon>
    </lineage>
</organism>
<accession>A0A1J1LKC5</accession>
<proteinExistence type="predicted"/>
<protein>
    <submittedName>
        <fullName evidence="2">Uncharacterized protein</fullName>
    </submittedName>
</protein>
<feature type="transmembrane region" description="Helical" evidence="1">
    <location>
        <begin position="157"/>
        <end position="182"/>
    </location>
</feature>
<evidence type="ECO:0000256" key="1">
    <source>
        <dbReference type="SAM" id="Phobius"/>
    </source>
</evidence>
<keyword evidence="1" id="KW-0812">Transmembrane</keyword>
<feature type="transmembrane region" description="Helical" evidence="1">
    <location>
        <begin position="112"/>
        <end position="137"/>
    </location>
</feature>
<keyword evidence="3" id="KW-1185">Reference proteome</keyword>
<dbReference type="AlphaFoldDB" id="A0A1J1LKC5"/>
<dbReference type="Proteomes" id="UP000184315">
    <property type="component" value="Unassembled WGS sequence"/>
</dbReference>
<dbReference type="RefSeq" id="WP_072719350.1">
    <property type="nucleotide sequence ID" value="NZ_LN889801.1"/>
</dbReference>
<keyword evidence="1" id="KW-1133">Transmembrane helix</keyword>
<reference evidence="3" key="1">
    <citation type="submission" date="2015-10" db="EMBL/GenBank/DDBJ databases">
        <authorList>
            <person name="Regsiter A."/>
            <person name="william w."/>
        </authorList>
    </citation>
    <scope>NUCLEOTIDE SEQUENCE [LARGE SCALE GENOMIC DNA]</scope>
</reference>
<keyword evidence="1" id="KW-0472">Membrane</keyword>
<evidence type="ECO:0000313" key="3">
    <source>
        <dbReference type="Proteomes" id="UP000184315"/>
    </source>
</evidence>
<sequence length="523" mass="58815">MLFPSFPPLPPLLIILIGIFVFIPSIITLYYRWNLYQHLTTQANKIYQIINKRELELPPAIVQVLEQSFAESSQNLEQVNTAALIDQAYSQEKVLGKSCEQIEYWCRIIPNLLLAFGLIGTFIGITVNLGSLSQTISQSQATDVSQLVEELKQPLEGMAIAFITSLAGLLCSALLTVLNFLWNTSLAKYRLTVSLEHYLDNIYYSSLNGQTRLDKVVKGMSSEFKDFLDRFGITVRDAVESAMRDNIHQITKANVEASELALKVYSQLSNATGTLERGAREFQTATESFTNAVQVSNTTADKLEQVAQGFEQSEFPKQLSIIATDFGENQKNFSDSAFGLFQTVKSLETILNQLQIFTEQLLKTETKLSELNQSSLQVLELNQINQQSLVEIIPQLQQGGKSLELSSQTLENIQNKLIDKSDHLEGIHKQLETLVKTLNSYTNTVNFELESLSKMMNKLIKEQTNSSQSYSQVLADKLEAAIKPNIKYIIEMKSDLSQVLKLLKEQSGNPGIKKNKPKFWESK</sequence>
<dbReference type="OrthoDB" id="418869at2"/>
<dbReference type="EMBL" id="CZDF01000154">
    <property type="protein sequence ID" value="CUR32630.1"/>
    <property type="molecule type" value="Genomic_DNA"/>
</dbReference>
<evidence type="ECO:0000313" key="2">
    <source>
        <dbReference type="EMBL" id="CUR32630.1"/>
    </source>
</evidence>